<dbReference type="PANTHER" id="PTHR11475">
    <property type="entry name" value="OXIDASE/PEROXIDASE"/>
    <property type="match status" value="1"/>
</dbReference>
<keyword evidence="8" id="KW-1185">Reference proteome</keyword>
<evidence type="ECO:0000256" key="3">
    <source>
        <dbReference type="ARBA" id="ARBA00022559"/>
    </source>
</evidence>
<evidence type="ECO:0000256" key="2">
    <source>
        <dbReference type="ARBA" id="ARBA00022525"/>
    </source>
</evidence>
<dbReference type="Pfam" id="PF04116">
    <property type="entry name" value="FA_hydroxylase"/>
    <property type="match status" value="1"/>
</dbReference>
<evidence type="ECO:0000313" key="8">
    <source>
        <dbReference type="Proteomes" id="UP000299102"/>
    </source>
</evidence>
<comment type="caution">
    <text evidence="7">The sequence shown here is derived from an EMBL/GenBank/DDBJ whole genome shotgun (WGS) entry which is preliminary data.</text>
</comment>
<dbReference type="InterPro" id="IPR037120">
    <property type="entry name" value="Haem_peroxidase_sf_animal"/>
</dbReference>
<dbReference type="InterPro" id="IPR019791">
    <property type="entry name" value="Haem_peroxidase_animal"/>
</dbReference>
<keyword evidence="5" id="KW-1133">Transmembrane helix</keyword>
<keyword evidence="4" id="KW-0325">Glycoprotein</keyword>
<feature type="domain" description="Fatty acid hydroxylase" evidence="6">
    <location>
        <begin position="182"/>
        <end position="304"/>
    </location>
</feature>
<evidence type="ECO:0000256" key="5">
    <source>
        <dbReference type="SAM" id="Phobius"/>
    </source>
</evidence>
<dbReference type="GO" id="GO:0004601">
    <property type="term" value="F:peroxidase activity"/>
    <property type="evidence" value="ECO:0007669"/>
    <property type="project" value="UniProtKB-KW"/>
</dbReference>
<dbReference type="PANTHER" id="PTHR11475:SF4">
    <property type="entry name" value="CHORION PEROXIDASE"/>
    <property type="match status" value="1"/>
</dbReference>
<feature type="transmembrane region" description="Helical" evidence="5">
    <location>
        <begin position="177"/>
        <end position="195"/>
    </location>
</feature>
<keyword evidence="3 7" id="KW-0575">Peroxidase</keyword>
<keyword evidence="5" id="KW-0812">Transmembrane</keyword>
<dbReference type="InterPro" id="IPR006694">
    <property type="entry name" value="Fatty_acid_hydroxylase"/>
</dbReference>
<sequence length="908" mass="103538">MAIRINRTEFAHLIRCFAESERKGRLDWSKPLLCQLHEIAEHYDKWVNTAVYRHCRLFGSPILESLTYTPWYLVPVVWIPIILYFGCTQFFKYVWCVGFHTKMPKTDPLRRDYDRDGSGVSDAAVDCRVVYSVAAATAAERAYSRSVAEPLDQHVLYLRLSFENVDGCVNRLTMLQYLMHVAFGVFIWTIIEYSLHRWLFHLNPGRSLTMIKLHFLIHGLHHKVPFDGLRQVFPPVPAMAIASVLYLPVSIIFNYPLIKMTGGLIGYLIYDMIHYYVHHGSPADGTYLYTMKRYHSNHHFLNHDKGIRNRIENKSVTRNGIEIMMDAASPVDTENAGNHFMFTREEAQATAIYLNKNQCLLLSCSNVKIVGSTETGWGVITENLLSDACPLNNLKTKVNGLFCDLFKLHTVAIKFWKNRDLIGRLNPTFKLGKDASKIGISYPQKQKLFLICLSKKDGDGTPTSSSAAEEKGPITLELVAECLRCGREMSRAAARRGVQLARSGVTLEACTPALLHFYSSNLSPDTKKTAESSNEILTATKLMQIKLCSGCSMTPNTFLSFLEHQVIRLHDVSYCKPVSIRCSPLHRYRRIDGRCNNLRHPGWGRRNAPFTRIAKPRYADGVYSMPLARSGRPLPNVRVLSIFALSGSLHVVEVTECCLGDGREVLPPEWLNDKCIPIKVPDDDPFYSRHGIKCLNFVRSVTTPRDDCSLGHAEQMNTVTSYLDGSPIYGSEPSLAYRLRTLSRGKMRTSNRFGNRKGYLPQVDDKFSVCDLRNASEPCYLAGDVRINQTPTLALLHTLLLREHNRIAGILHHLNPLWSDERLYQEARRIVIAELQHITYQEWLPLNFVDAILEKVEQDRDIRFYNKAEELEFNDEGVFTHLKKAGYTKKLNTWFPHELTEKDLKNGV</sequence>
<evidence type="ECO:0000256" key="4">
    <source>
        <dbReference type="ARBA" id="ARBA00023180"/>
    </source>
</evidence>
<feature type="transmembrane region" description="Helical" evidence="5">
    <location>
        <begin position="71"/>
        <end position="95"/>
    </location>
</feature>
<comment type="subcellular location">
    <subcellularLocation>
        <location evidence="1">Secreted</location>
    </subcellularLocation>
</comment>
<dbReference type="GO" id="GO:0008610">
    <property type="term" value="P:lipid biosynthetic process"/>
    <property type="evidence" value="ECO:0007669"/>
    <property type="project" value="InterPro"/>
</dbReference>
<dbReference type="GO" id="GO:0020037">
    <property type="term" value="F:heme binding"/>
    <property type="evidence" value="ECO:0007669"/>
    <property type="project" value="InterPro"/>
</dbReference>
<accession>A0A4C1XTW6</accession>
<dbReference type="InterPro" id="IPR010255">
    <property type="entry name" value="Haem_peroxidase_sf"/>
</dbReference>
<evidence type="ECO:0000256" key="1">
    <source>
        <dbReference type="ARBA" id="ARBA00004613"/>
    </source>
</evidence>
<keyword evidence="2" id="KW-0964">Secreted</keyword>
<dbReference type="SUPFAM" id="SSF48113">
    <property type="entry name" value="Heme-dependent peroxidases"/>
    <property type="match status" value="1"/>
</dbReference>
<keyword evidence="5" id="KW-0472">Membrane</keyword>
<keyword evidence="3 7" id="KW-0560">Oxidoreductase</keyword>
<name>A0A4C1XTW6_EUMVA</name>
<dbReference type="OrthoDB" id="2204368at2759"/>
<proteinExistence type="predicted"/>
<dbReference type="GO" id="GO:0005506">
    <property type="term" value="F:iron ion binding"/>
    <property type="evidence" value="ECO:0007669"/>
    <property type="project" value="InterPro"/>
</dbReference>
<reference evidence="7 8" key="1">
    <citation type="journal article" date="2019" name="Commun. Biol.">
        <title>The bagworm genome reveals a unique fibroin gene that provides high tensile strength.</title>
        <authorList>
            <person name="Kono N."/>
            <person name="Nakamura H."/>
            <person name="Ohtoshi R."/>
            <person name="Tomita M."/>
            <person name="Numata K."/>
            <person name="Arakawa K."/>
        </authorList>
    </citation>
    <scope>NUCLEOTIDE SEQUENCE [LARGE SCALE GENOMIC DNA]</scope>
</reference>
<dbReference type="AlphaFoldDB" id="A0A4C1XTW6"/>
<dbReference type="EMBL" id="BGZK01000934">
    <property type="protein sequence ID" value="GBP65625.1"/>
    <property type="molecule type" value="Genomic_DNA"/>
</dbReference>
<evidence type="ECO:0000313" key="7">
    <source>
        <dbReference type="EMBL" id="GBP65625.1"/>
    </source>
</evidence>
<dbReference type="STRING" id="151549.A0A4C1XTW6"/>
<dbReference type="Gene3D" id="1.10.640.10">
    <property type="entry name" value="Haem peroxidase domain superfamily, animal type"/>
    <property type="match status" value="1"/>
</dbReference>
<protein>
    <submittedName>
        <fullName evidence="7">Chorion peroxidase</fullName>
    </submittedName>
</protein>
<dbReference type="GO" id="GO:0006979">
    <property type="term" value="P:response to oxidative stress"/>
    <property type="evidence" value="ECO:0007669"/>
    <property type="project" value="InterPro"/>
</dbReference>
<organism evidence="7 8">
    <name type="scientific">Eumeta variegata</name>
    <name type="common">Bagworm moth</name>
    <name type="synonym">Eumeta japonica</name>
    <dbReference type="NCBI Taxonomy" id="151549"/>
    <lineage>
        <taxon>Eukaryota</taxon>
        <taxon>Metazoa</taxon>
        <taxon>Ecdysozoa</taxon>
        <taxon>Arthropoda</taxon>
        <taxon>Hexapoda</taxon>
        <taxon>Insecta</taxon>
        <taxon>Pterygota</taxon>
        <taxon>Neoptera</taxon>
        <taxon>Endopterygota</taxon>
        <taxon>Lepidoptera</taxon>
        <taxon>Glossata</taxon>
        <taxon>Ditrysia</taxon>
        <taxon>Tineoidea</taxon>
        <taxon>Psychidae</taxon>
        <taxon>Oiketicinae</taxon>
        <taxon>Eumeta</taxon>
    </lineage>
</organism>
<dbReference type="PRINTS" id="PR00457">
    <property type="entry name" value="ANPEROXIDASE"/>
</dbReference>
<dbReference type="GO" id="GO:0005576">
    <property type="term" value="C:extracellular region"/>
    <property type="evidence" value="ECO:0007669"/>
    <property type="project" value="UniProtKB-SubCell"/>
</dbReference>
<dbReference type="Pfam" id="PF03098">
    <property type="entry name" value="An_peroxidase"/>
    <property type="match status" value="2"/>
</dbReference>
<dbReference type="Proteomes" id="UP000299102">
    <property type="component" value="Unassembled WGS sequence"/>
</dbReference>
<evidence type="ECO:0000259" key="6">
    <source>
        <dbReference type="Pfam" id="PF04116"/>
    </source>
</evidence>
<gene>
    <name evidence="7" type="primary">Pxt</name>
    <name evidence="7" type="ORF">EVAR_47230_1</name>
</gene>
<dbReference type="PROSITE" id="PS50292">
    <property type="entry name" value="PEROXIDASE_3"/>
    <property type="match status" value="1"/>
</dbReference>
<feature type="transmembrane region" description="Helical" evidence="5">
    <location>
        <begin position="236"/>
        <end position="258"/>
    </location>
</feature>